<gene>
    <name evidence="8" type="ORF">CBM15_16310</name>
</gene>
<keyword evidence="5 7" id="KW-1133">Transmembrane helix</keyword>
<keyword evidence="6 7" id="KW-0472">Membrane</keyword>
<protein>
    <submittedName>
        <fullName evidence="8">Transporter</fullName>
    </submittedName>
</protein>
<feature type="transmembrane region" description="Helical" evidence="7">
    <location>
        <begin position="110"/>
        <end position="130"/>
    </location>
</feature>
<evidence type="ECO:0000256" key="7">
    <source>
        <dbReference type="SAM" id="Phobius"/>
    </source>
</evidence>
<dbReference type="RefSeq" id="WP_087618316.1">
    <property type="nucleotide sequence ID" value="NZ_JAFBEY010000010.1"/>
</dbReference>
<proteinExistence type="inferred from homology"/>
<keyword evidence="4 7" id="KW-0812">Transmembrane</keyword>
<evidence type="ECO:0000256" key="2">
    <source>
        <dbReference type="ARBA" id="ARBA00005262"/>
    </source>
</evidence>
<evidence type="ECO:0000313" key="8">
    <source>
        <dbReference type="EMBL" id="OUZ37777.1"/>
    </source>
</evidence>
<organism evidence="8 9">
    <name type="scientific">Solibacillus kalamii</name>
    <dbReference type="NCBI Taxonomy" id="1748298"/>
    <lineage>
        <taxon>Bacteria</taxon>
        <taxon>Bacillati</taxon>
        <taxon>Bacillota</taxon>
        <taxon>Bacilli</taxon>
        <taxon>Bacillales</taxon>
        <taxon>Caryophanaceae</taxon>
        <taxon>Solibacillus</taxon>
    </lineage>
</organism>
<evidence type="ECO:0000256" key="4">
    <source>
        <dbReference type="ARBA" id="ARBA00022692"/>
    </source>
</evidence>
<accession>A0ABX3ZDK9</accession>
<feature type="transmembrane region" description="Helical" evidence="7">
    <location>
        <begin position="73"/>
        <end position="98"/>
    </location>
</feature>
<evidence type="ECO:0000256" key="1">
    <source>
        <dbReference type="ARBA" id="ARBA00004651"/>
    </source>
</evidence>
<comment type="similarity">
    <text evidence="2">Belongs to the chromate ion transporter (CHR) (TC 2.A.51) family.</text>
</comment>
<evidence type="ECO:0000256" key="5">
    <source>
        <dbReference type="ARBA" id="ARBA00022989"/>
    </source>
</evidence>
<comment type="subcellular location">
    <subcellularLocation>
        <location evidence="1">Cell membrane</location>
        <topology evidence="1">Multi-pass membrane protein</topology>
    </subcellularLocation>
</comment>
<dbReference type="InterPro" id="IPR003370">
    <property type="entry name" value="Chromate_transpt"/>
</dbReference>
<dbReference type="PANTHER" id="PTHR43663">
    <property type="entry name" value="CHROMATE TRANSPORT PROTEIN-RELATED"/>
    <property type="match status" value="1"/>
</dbReference>
<dbReference type="PANTHER" id="PTHR43663:SF1">
    <property type="entry name" value="CHROMATE TRANSPORTER"/>
    <property type="match status" value="1"/>
</dbReference>
<feature type="transmembrane region" description="Helical" evidence="7">
    <location>
        <begin position="136"/>
        <end position="153"/>
    </location>
</feature>
<evidence type="ECO:0000256" key="3">
    <source>
        <dbReference type="ARBA" id="ARBA00022475"/>
    </source>
</evidence>
<dbReference type="InterPro" id="IPR052518">
    <property type="entry name" value="CHR_Transporter"/>
</dbReference>
<keyword evidence="9" id="KW-1185">Reference proteome</keyword>
<comment type="caution">
    <text evidence="8">The sequence shown here is derived from an EMBL/GenBank/DDBJ whole genome shotgun (WGS) entry which is preliminary data.</text>
</comment>
<evidence type="ECO:0000256" key="6">
    <source>
        <dbReference type="ARBA" id="ARBA00023136"/>
    </source>
</evidence>
<name>A0ABX3ZDK9_9BACL</name>
<dbReference type="EMBL" id="NHNT01000013">
    <property type="protein sequence ID" value="OUZ37777.1"/>
    <property type="molecule type" value="Genomic_DNA"/>
</dbReference>
<sequence>MIFWELFIAFLIPNLLAYGGGPASIPLIEHEVVDRYEWMTQSEFSEFLALANSLPGPIATKMAGYIGFEVGGILGGIIALFATVAPTLILMITLLNLLQKYRDSPKVMRLSSFVLPAIAVLLITLTFDFAKSSYESNKLIPTILMIVGSYIALEKFKVPSIIVIAAGLLIGGFLL</sequence>
<reference evidence="8 9" key="1">
    <citation type="journal article" date="2017" name="Int. J. Syst. Evol. Microbiol.">
        <title>Solibacillus kalamii sp. nov., isolated from a high-efficiency particulate arrestance filter system used in the International Space Station.</title>
        <authorList>
            <person name="Checinska Sielaff A."/>
            <person name="Kumar R.M."/>
            <person name="Pal D."/>
            <person name="Mayilraj S."/>
            <person name="Venkateswaran K."/>
        </authorList>
    </citation>
    <scope>NUCLEOTIDE SEQUENCE [LARGE SCALE GENOMIC DNA]</scope>
    <source>
        <strain evidence="8 9">ISSFR-015</strain>
    </source>
</reference>
<dbReference type="Pfam" id="PF02417">
    <property type="entry name" value="Chromate_transp"/>
    <property type="match status" value="1"/>
</dbReference>
<dbReference type="Proteomes" id="UP000196594">
    <property type="component" value="Unassembled WGS sequence"/>
</dbReference>
<keyword evidence="3" id="KW-1003">Cell membrane</keyword>
<evidence type="ECO:0000313" key="9">
    <source>
        <dbReference type="Proteomes" id="UP000196594"/>
    </source>
</evidence>